<sequence length="309" mass="34376">MQSVPLASLDGVAHVERLDGPRADHDAPPALLVEVPHGADRRAHYDALRARMRGALPEDLHVFFHVNTDVGAWEYGRRVAERVIAARPERSALLVRCLIPRTFVDTNRLEDAAESLATGGMTAGVAPYVRDASDIALLLELHRAYVAVIDRAYEHVCGAGGFALTPHTYGPRTMGIAKIDDDIVHALRAAHEPDAWARWPVRPEIDLITRTPQGELLAPEGMPEALVTAYRALGHEAVEGGAYTLHPSTQAHRFATRHRGQVLCLEIRRDLLVERYEPFDEMRVVSERADRFAAPIATEIDRWLTRRAR</sequence>
<accession>A0A0F6SDR1</accession>
<dbReference type="RefSeq" id="WP_157068739.1">
    <property type="nucleotide sequence ID" value="NZ_CP011125.1"/>
</dbReference>
<evidence type="ECO:0000313" key="2">
    <source>
        <dbReference type="Proteomes" id="UP000034883"/>
    </source>
</evidence>
<name>A0A0F6SDR1_9BACT</name>
<reference evidence="1 2" key="1">
    <citation type="submission" date="2015-03" db="EMBL/GenBank/DDBJ databases">
        <title>Genome assembly of Sandaracinus amylolyticus DSM 53668.</title>
        <authorList>
            <person name="Sharma G."/>
            <person name="Subramanian S."/>
        </authorList>
    </citation>
    <scope>NUCLEOTIDE SEQUENCE [LARGE SCALE GENOMIC DNA]</scope>
    <source>
        <strain evidence="1 2">DSM 53668</strain>
    </source>
</reference>
<dbReference type="EMBL" id="CP011125">
    <property type="protein sequence ID" value="AKF03884.1"/>
    <property type="molecule type" value="Genomic_DNA"/>
</dbReference>
<dbReference type="Proteomes" id="UP000034883">
    <property type="component" value="Chromosome"/>
</dbReference>
<evidence type="ECO:0008006" key="3">
    <source>
        <dbReference type="Google" id="ProtNLM"/>
    </source>
</evidence>
<keyword evidence="2" id="KW-1185">Reference proteome</keyword>
<proteinExistence type="predicted"/>
<dbReference type="OrthoDB" id="5505509at2"/>
<dbReference type="KEGG" id="samy:DB32_001033"/>
<gene>
    <name evidence="1" type="ORF">DB32_001033</name>
</gene>
<organism evidence="1 2">
    <name type="scientific">Sandaracinus amylolyticus</name>
    <dbReference type="NCBI Taxonomy" id="927083"/>
    <lineage>
        <taxon>Bacteria</taxon>
        <taxon>Pseudomonadati</taxon>
        <taxon>Myxococcota</taxon>
        <taxon>Polyangia</taxon>
        <taxon>Polyangiales</taxon>
        <taxon>Sandaracinaceae</taxon>
        <taxon>Sandaracinus</taxon>
    </lineage>
</organism>
<dbReference type="Gene3D" id="3.40.630.40">
    <property type="entry name" value="Zn-dependent exopeptidases"/>
    <property type="match status" value="1"/>
</dbReference>
<dbReference type="AlphaFoldDB" id="A0A0F6SDR1"/>
<evidence type="ECO:0000313" key="1">
    <source>
        <dbReference type="EMBL" id="AKF03884.1"/>
    </source>
</evidence>
<protein>
    <recommendedName>
        <fullName evidence="3">N-formylglutamate deformylase</fullName>
    </recommendedName>
</protein>